<gene>
    <name evidence="1" type="ORF">MNBD_ALPHA02-1244</name>
</gene>
<organism evidence="1">
    <name type="scientific">hydrothermal vent metagenome</name>
    <dbReference type="NCBI Taxonomy" id="652676"/>
    <lineage>
        <taxon>unclassified sequences</taxon>
        <taxon>metagenomes</taxon>
        <taxon>ecological metagenomes</taxon>
    </lineage>
</organism>
<dbReference type="EMBL" id="UOED01000080">
    <property type="protein sequence ID" value="VAV93125.1"/>
    <property type="molecule type" value="Genomic_DNA"/>
</dbReference>
<proteinExistence type="predicted"/>
<reference evidence="1" key="1">
    <citation type="submission" date="2018-06" db="EMBL/GenBank/DDBJ databases">
        <authorList>
            <person name="Zhirakovskaya E."/>
        </authorList>
    </citation>
    <scope>NUCLEOTIDE SEQUENCE</scope>
</reference>
<evidence type="ECO:0000313" key="1">
    <source>
        <dbReference type="EMBL" id="VAV93125.1"/>
    </source>
</evidence>
<dbReference type="AlphaFoldDB" id="A0A3B0SDP3"/>
<name>A0A3B0SDP3_9ZZZZ</name>
<accession>A0A3B0SDP3</accession>
<protein>
    <recommendedName>
        <fullName evidence="2">Alpha/beta hydrolase</fullName>
    </recommendedName>
</protein>
<evidence type="ECO:0008006" key="2">
    <source>
        <dbReference type="Google" id="ProtNLM"/>
    </source>
</evidence>
<sequence length="239" mass="26627">MFPIQNIKHYFSICKKSVSSVFLFVMVTLTLILNIPNGYAGEIFTKFPDPVNPQGKYVFYSHGFIVEGTNPTPKHPRFGVYQFPDIKKALAGSDFNLIAYHRPAQTKVGEFSRKLADDVRRLIADGVDPANITLMGFSKGGIITAFTASNLSLRKINVILLASCGGWIDSQPDIMLAGNILSIYETSDRFGSCQTLINRSKKVTSFKEIAISTGKEHGAFFTPRKEWVEPVLNWINSRP</sequence>
<dbReference type="InterPro" id="IPR029058">
    <property type="entry name" value="AB_hydrolase_fold"/>
</dbReference>
<dbReference type="SUPFAM" id="SSF53474">
    <property type="entry name" value="alpha/beta-Hydrolases"/>
    <property type="match status" value="1"/>
</dbReference>
<dbReference type="Gene3D" id="3.40.50.1820">
    <property type="entry name" value="alpha/beta hydrolase"/>
    <property type="match status" value="1"/>
</dbReference>